<proteinExistence type="predicted"/>
<evidence type="ECO:0000313" key="1">
    <source>
        <dbReference type="EMBL" id="SBS26269.1"/>
    </source>
</evidence>
<evidence type="ECO:0000313" key="2">
    <source>
        <dbReference type="Proteomes" id="UP000092544"/>
    </source>
</evidence>
<reference evidence="1 2" key="1">
    <citation type="submission" date="2016-06" db="EMBL/GenBank/DDBJ databases">
        <authorList>
            <person name="Kjaerup R.B."/>
            <person name="Dalgaard T.S."/>
            <person name="Juul-Madsen H.R."/>
        </authorList>
    </citation>
    <scope>NUCLEOTIDE SEQUENCE [LARGE SCALE GENOMIC DNA]</scope>
    <source>
        <strain evidence="1 2">CECT 8886</strain>
    </source>
</reference>
<organism evidence="1 2">
    <name type="scientific">Marinomonas spartinae</name>
    <dbReference type="NCBI Taxonomy" id="1792290"/>
    <lineage>
        <taxon>Bacteria</taxon>
        <taxon>Pseudomonadati</taxon>
        <taxon>Pseudomonadota</taxon>
        <taxon>Gammaproteobacteria</taxon>
        <taxon>Oceanospirillales</taxon>
        <taxon>Oceanospirillaceae</taxon>
        <taxon>Marinomonas</taxon>
    </lineage>
</organism>
<dbReference type="Proteomes" id="UP000092544">
    <property type="component" value="Unassembled WGS sequence"/>
</dbReference>
<keyword evidence="2" id="KW-1185">Reference proteome</keyword>
<sequence>MCFSFGSLERIIIVRSKHLIVILGVLFLSGCASWFTSPTDSKRVTSFYVKSLHVNLKEGRWGKASNKAFSSEETLSKDFAYSIQKSLVEHNVYAVKPDKHSAALVITIDYTRRYKYGGEALSRPLVSHIIQVYQHGQLIATLKRSNYSPINGFFSAIVINLMQAMHLWDKSDEHIDADNISASMIDQLVDKFDL</sequence>
<dbReference type="EMBL" id="FLOB01000001">
    <property type="protein sequence ID" value="SBS26269.1"/>
    <property type="molecule type" value="Genomic_DNA"/>
</dbReference>
<protein>
    <submittedName>
        <fullName evidence="1">Uncharacterized protein</fullName>
    </submittedName>
</protein>
<name>A0A1A8T395_9GAMM</name>
<accession>A0A1A8T395</accession>
<gene>
    <name evidence="1" type="ORF">MSP8886_00553</name>
</gene>
<dbReference type="AlphaFoldDB" id="A0A1A8T395"/>